<feature type="region of interest" description="Disordered" evidence="1">
    <location>
        <begin position="126"/>
        <end position="164"/>
    </location>
</feature>
<feature type="region of interest" description="Disordered" evidence="1">
    <location>
        <begin position="62"/>
        <end position="110"/>
    </location>
</feature>
<keyword evidence="3" id="KW-1185">Reference proteome</keyword>
<gene>
    <name evidence="2" type="ORF">K491DRAFT_261389</name>
</gene>
<organism evidence="2 3">
    <name type="scientific">Lophiostoma macrostomum CBS 122681</name>
    <dbReference type="NCBI Taxonomy" id="1314788"/>
    <lineage>
        <taxon>Eukaryota</taxon>
        <taxon>Fungi</taxon>
        <taxon>Dikarya</taxon>
        <taxon>Ascomycota</taxon>
        <taxon>Pezizomycotina</taxon>
        <taxon>Dothideomycetes</taxon>
        <taxon>Pleosporomycetidae</taxon>
        <taxon>Pleosporales</taxon>
        <taxon>Lophiostomataceae</taxon>
        <taxon>Lophiostoma</taxon>
    </lineage>
</organism>
<proteinExistence type="predicted"/>
<feature type="compositionally biased region" description="Basic and acidic residues" evidence="1">
    <location>
        <begin position="146"/>
        <end position="164"/>
    </location>
</feature>
<evidence type="ECO:0000313" key="3">
    <source>
        <dbReference type="Proteomes" id="UP000799324"/>
    </source>
</evidence>
<evidence type="ECO:0000313" key="2">
    <source>
        <dbReference type="EMBL" id="KAF2648079.1"/>
    </source>
</evidence>
<evidence type="ECO:0000256" key="1">
    <source>
        <dbReference type="SAM" id="MobiDB-lite"/>
    </source>
</evidence>
<feature type="region of interest" description="Disordered" evidence="1">
    <location>
        <begin position="18"/>
        <end position="41"/>
    </location>
</feature>
<accession>A0A6A6SK14</accession>
<name>A0A6A6SK14_9PLEO</name>
<dbReference type="AlphaFoldDB" id="A0A6A6SK14"/>
<protein>
    <submittedName>
        <fullName evidence="2">Uncharacterized protein</fullName>
    </submittedName>
</protein>
<reference evidence="2" key="1">
    <citation type="journal article" date="2020" name="Stud. Mycol.">
        <title>101 Dothideomycetes genomes: a test case for predicting lifestyles and emergence of pathogens.</title>
        <authorList>
            <person name="Haridas S."/>
            <person name="Albert R."/>
            <person name="Binder M."/>
            <person name="Bloem J."/>
            <person name="Labutti K."/>
            <person name="Salamov A."/>
            <person name="Andreopoulos B."/>
            <person name="Baker S."/>
            <person name="Barry K."/>
            <person name="Bills G."/>
            <person name="Bluhm B."/>
            <person name="Cannon C."/>
            <person name="Castanera R."/>
            <person name="Culley D."/>
            <person name="Daum C."/>
            <person name="Ezra D."/>
            <person name="Gonzalez J."/>
            <person name="Henrissat B."/>
            <person name="Kuo A."/>
            <person name="Liang C."/>
            <person name="Lipzen A."/>
            <person name="Lutzoni F."/>
            <person name="Magnuson J."/>
            <person name="Mondo S."/>
            <person name="Nolan M."/>
            <person name="Ohm R."/>
            <person name="Pangilinan J."/>
            <person name="Park H.-J."/>
            <person name="Ramirez L."/>
            <person name="Alfaro M."/>
            <person name="Sun H."/>
            <person name="Tritt A."/>
            <person name="Yoshinaga Y."/>
            <person name="Zwiers L.-H."/>
            <person name="Turgeon B."/>
            <person name="Goodwin S."/>
            <person name="Spatafora J."/>
            <person name="Crous P."/>
            <person name="Grigoriev I."/>
        </authorList>
    </citation>
    <scope>NUCLEOTIDE SEQUENCE</scope>
    <source>
        <strain evidence="2">CBS 122681</strain>
    </source>
</reference>
<sequence length="234" mass="25839">MVAYISRLQWLRAGTGWTRAGSSNELPEPPEGLAKEGMGPWGKRAPALQAVSRPLSWGECAARVGAPRRPQQRGLEHRDTAPQRAPLGSFDTARFRGGEQPTVRPAWRDRPGRRFPRLLVLDTASLAARRPSDSEVRPSRPAAGRRRLEQQQTDRRERGRTRERPVGFAWSHAQRSSAGCVLLGSALPILPVRVWSSSRPLVASASGQPAHCAGTSHPSLTPRRLWHRESGLLE</sequence>
<dbReference type="Proteomes" id="UP000799324">
    <property type="component" value="Unassembled WGS sequence"/>
</dbReference>
<dbReference type="EMBL" id="MU004559">
    <property type="protein sequence ID" value="KAF2648079.1"/>
    <property type="molecule type" value="Genomic_DNA"/>
</dbReference>